<keyword evidence="1" id="KW-0547">Nucleotide-binding</keyword>
<dbReference type="Gene3D" id="3.40.50.300">
    <property type="entry name" value="P-loop containing nucleotide triphosphate hydrolases"/>
    <property type="match status" value="1"/>
</dbReference>
<dbReference type="OrthoDB" id="2511091at2"/>
<dbReference type="PANTHER" id="PTHR22683">
    <property type="entry name" value="SPORULATION PROTEIN RELATED"/>
    <property type="match status" value="1"/>
</dbReference>
<gene>
    <name evidence="5" type="ORF">IQ19_04397</name>
</gene>
<dbReference type="GeneID" id="65405491"/>
<feature type="coiled-coil region" evidence="3">
    <location>
        <begin position="232"/>
        <end position="259"/>
    </location>
</feature>
<keyword evidence="6" id="KW-1185">Reference proteome</keyword>
<dbReference type="PANTHER" id="PTHR22683:SF1">
    <property type="entry name" value="TYPE VII SECRETION SYSTEM PROTEIN ESSC"/>
    <property type="match status" value="1"/>
</dbReference>
<evidence type="ECO:0000256" key="3">
    <source>
        <dbReference type="SAM" id="Coils"/>
    </source>
</evidence>
<proteinExistence type="predicted"/>
<evidence type="ECO:0000256" key="2">
    <source>
        <dbReference type="ARBA" id="ARBA00022840"/>
    </source>
</evidence>
<evidence type="ECO:0000313" key="6">
    <source>
        <dbReference type="Proteomes" id="UP000318667"/>
    </source>
</evidence>
<dbReference type="Proteomes" id="UP000318667">
    <property type="component" value="Unassembled WGS sequence"/>
</dbReference>
<name>A0A562JCY4_9BACI</name>
<evidence type="ECO:0000256" key="1">
    <source>
        <dbReference type="ARBA" id="ARBA00022741"/>
    </source>
</evidence>
<organism evidence="5 6">
    <name type="scientific">Cytobacillus oceanisediminis</name>
    <dbReference type="NCBI Taxonomy" id="665099"/>
    <lineage>
        <taxon>Bacteria</taxon>
        <taxon>Bacillati</taxon>
        <taxon>Bacillota</taxon>
        <taxon>Bacilli</taxon>
        <taxon>Bacillales</taxon>
        <taxon>Bacillaceae</taxon>
        <taxon>Cytobacillus</taxon>
    </lineage>
</organism>
<dbReference type="RefSeq" id="WP_144544881.1">
    <property type="nucleotide sequence ID" value="NZ_CBCSDC010000020.1"/>
</dbReference>
<dbReference type="SUPFAM" id="SSF52540">
    <property type="entry name" value="P-loop containing nucleoside triphosphate hydrolases"/>
    <property type="match status" value="1"/>
</dbReference>
<dbReference type="InterPro" id="IPR027417">
    <property type="entry name" value="P-loop_NTPase"/>
</dbReference>
<reference evidence="5 6" key="1">
    <citation type="journal article" date="2015" name="Stand. Genomic Sci.">
        <title>Genomic Encyclopedia of Bacterial and Archaeal Type Strains, Phase III: the genomes of soil and plant-associated and newly described type strains.</title>
        <authorList>
            <person name="Whitman W.B."/>
            <person name="Woyke T."/>
            <person name="Klenk H.P."/>
            <person name="Zhou Y."/>
            <person name="Lilburn T.G."/>
            <person name="Beck B.J."/>
            <person name="De Vos P."/>
            <person name="Vandamme P."/>
            <person name="Eisen J.A."/>
            <person name="Garrity G."/>
            <person name="Hugenholtz P."/>
            <person name="Kyrpides N.C."/>
        </authorList>
    </citation>
    <scope>NUCLEOTIDE SEQUENCE [LARGE SCALE GENOMIC DNA]</scope>
    <source>
        <strain evidence="5 6">CGMCC 1.10115</strain>
    </source>
</reference>
<dbReference type="GO" id="GO:0003677">
    <property type="term" value="F:DNA binding"/>
    <property type="evidence" value="ECO:0007669"/>
    <property type="project" value="InterPro"/>
</dbReference>
<evidence type="ECO:0000259" key="4">
    <source>
        <dbReference type="Pfam" id="PF01580"/>
    </source>
</evidence>
<keyword evidence="2" id="KW-0067">ATP-binding</keyword>
<sequence>MLFEILTTGSMLGVMGASYYYKTISNNDGDKILKIAENCGLYTKEEKIRLYRRSYNKKSKYTEYVYKIPLGLELHDFTDKYGKFKDGLNNSSVREIELKDFKNLKLNQNILKQIKDIINNRVQLNKEIEFEYDGMLKIRVYDEGLQTQYKFTEDMFKNLNKWEVPLGVSLQNVVKIDFDVASHVLIGGATDMGKSNVLNLIATVLLHNNPENVKFTLIDLKGGLEFSNFEHLKQVKNFATDVEEALEALENVKEEMTCIWQAKNA</sequence>
<evidence type="ECO:0000313" key="5">
    <source>
        <dbReference type="EMBL" id="TWH80980.1"/>
    </source>
</evidence>
<comment type="caution">
    <text evidence="5">The sequence shown here is derived from an EMBL/GenBank/DDBJ whole genome shotgun (WGS) entry which is preliminary data.</text>
</comment>
<dbReference type="Pfam" id="PF01580">
    <property type="entry name" value="FtsK_SpoIIIE"/>
    <property type="match status" value="1"/>
</dbReference>
<dbReference type="InterPro" id="IPR002543">
    <property type="entry name" value="FtsK_dom"/>
</dbReference>
<accession>A0A562JCY4</accession>
<feature type="domain" description="FtsK" evidence="4">
    <location>
        <begin position="165"/>
        <end position="256"/>
    </location>
</feature>
<keyword evidence="3" id="KW-0175">Coiled coil</keyword>
<protein>
    <submittedName>
        <fullName evidence="5">S-DNA-T family DNA segregation ATPase FtsK/SpoIIIE</fullName>
    </submittedName>
</protein>
<dbReference type="InterPro" id="IPR050206">
    <property type="entry name" value="FtsK/SpoIIIE/SftA"/>
</dbReference>
<dbReference type="GO" id="GO:0005524">
    <property type="term" value="F:ATP binding"/>
    <property type="evidence" value="ECO:0007669"/>
    <property type="project" value="UniProtKB-KW"/>
</dbReference>
<dbReference type="AlphaFoldDB" id="A0A562JCY4"/>
<dbReference type="EMBL" id="VLKI01000018">
    <property type="protein sequence ID" value="TWH80980.1"/>
    <property type="molecule type" value="Genomic_DNA"/>
</dbReference>